<dbReference type="RefSeq" id="WP_264322876.1">
    <property type="nucleotide sequence ID" value="NZ_JADEXN010000420.1"/>
</dbReference>
<sequence>MFVSNHISKIVIPTALIAIVAALSQWLTGEAENLSLRGRREFRDSVTSPEKARASTRKTDRSLLHEFASDRDWESASSWAIAGMAEHFYTTTALSRTANSPSNSWLNRTNGEISIDLGNWNRWVGVGSKTKSGQTFSPTLFYPNSNNSESDDGWLKLFATPDSAGSVAIGVAEGTRTSSGGTTQRYAGHRDPGNGALNLGTFSYQHGANTPRQADLRQLARLKRQMTQVKRQARDRGIDLSILDLVVAADLLNQSPQAGYHFPDNLNKAREKGLQGLDALLNARMYSYVNPQTQSLEAAGFGNSWAKLKRDQKRRLEAIQSALREQGVL</sequence>
<protein>
    <submittedName>
        <fullName evidence="1">Uncharacterized protein</fullName>
    </submittedName>
</protein>
<dbReference type="Proteomes" id="UP000621799">
    <property type="component" value="Unassembled WGS sequence"/>
</dbReference>
<accession>A0A928Z8Q1</accession>
<comment type="caution">
    <text evidence="1">The sequence shown here is derived from an EMBL/GenBank/DDBJ whole genome shotgun (WGS) entry which is preliminary data.</text>
</comment>
<name>A0A928Z8Q1_9CYAN</name>
<organism evidence="1 2">
    <name type="scientific">Zarconia navalis LEGE 11467</name>
    <dbReference type="NCBI Taxonomy" id="1828826"/>
    <lineage>
        <taxon>Bacteria</taxon>
        <taxon>Bacillati</taxon>
        <taxon>Cyanobacteriota</taxon>
        <taxon>Cyanophyceae</taxon>
        <taxon>Oscillatoriophycideae</taxon>
        <taxon>Oscillatoriales</taxon>
        <taxon>Oscillatoriales incertae sedis</taxon>
        <taxon>Zarconia</taxon>
        <taxon>Zarconia navalis</taxon>
    </lineage>
</organism>
<proteinExistence type="predicted"/>
<gene>
    <name evidence="1" type="ORF">IQ235_18360</name>
</gene>
<evidence type="ECO:0000313" key="2">
    <source>
        <dbReference type="Proteomes" id="UP000621799"/>
    </source>
</evidence>
<keyword evidence="2" id="KW-1185">Reference proteome</keyword>
<reference evidence="1" key="1">
    <citation type="submission" date="2020-10" db="EMBL/GenBank/DDBJ databases">
        <authorList>
            <person name="Castelo-Branco R."/>
            <person name="Eusebio N."/>
            <person name="Adriana R."/>
            <person name="Vieira A."/>
            <person name="Brugerolle De Fraissinette N."/>
            <person name="Rezende De Castro R."/>
            <person name="Schneider M.P."/>
            <person name="Vasconcelos V."/>
            <person name="Leao P.N."/>
        </authorList>
    </citation>
    <scope>NUCLEOTIDE SEQUENCE</scope>
    <source>
        <strain evidence="1">LEGE 11467</strain>
    </source>
</reference>
<evidence type="ECO:0000313" key="1">
    <source>
        <dbReference type="EMBL" id="MBE9042727.1"/>
    </source>
</evidence>
<dbReference type="EMBL" id="JADEXN010000420">
    <property type="protein sequence ID" value="MBE9042727.1"/>
    <property type="molecule type" value="Genomic_DNA"/>
</dbReference>
<dbReference type="AlphaFoldDB" id="A0A928Z8Q1"/>